<evidence type="ECO:0000256" key="2">
    <source>
        <dbReference type="SAM" id="SignalP"/>
    </source>
</evidence>
<dbReference type="OrthoDB" id="208718at2"/>
<feature type="signal peptide" evidence="2">
    <location>
        <begin position="1"/>
        <end position="23"/>
    </location>
</feature>
<dbReference type="AlphaFoldDB" id="A0A517SC94"/>
<reference evidence="3 4" key="1">
    <citation type="submission" date="2019-02" db="EMBL/GenBank/DDBJ databases">
        <title>Deep-cultivation of Planctomycetes and their phenomic and genomic characterization uncovers novel biology.</title>
        <authorList>
            <person name="Wiegand S."/>
            <person name="Jogler M."/>
            <person name="Boedeker C."/>
            <person name="Pinto D."/>
            <person name="Vollmers J."/>
            <person name="Rivas-Marin E."/>
            <person name="Kohn T."/>
            <person name="Peeters S.H."/>
            <person name="Heuer A."/>
            <person name="Rast P."/>
            <person name="Oberbeckmann S."/>
            <person name="Bunk B."/>
            <person name="Jeske O."/>
            <person name="Meyerdierks A."/>
            <person name="Storesund J.E."/>
            <person name="Kallscheuer N."/>
            <person name="Luecker S."/>
            <person name="Lage O.M."/>
            <person name="Pohl T."/>
            <person name="Merkel B.J."/>
            <person name="Hornburger P."/>
            <person name="Mueller R.-W."/>
            <person name="Bruemmer F."/>
            <person name="Labrenz M."/>
            <person name="Spormann A.M."/>
            <person name="Op den Camp H."/>
            <person name="Overmann J."/>
            <person name="Amann R."/>
            <person name="Jetten M.S.M."/>
            <person name="Mascher T."/>
            <person name="Medema M.H."/>
            <person name="Devos D.P."/>
            <person name="Kaster A.-K."/>
            <person name="Ovreas L."/>
            <person name="Rohde M."/>
            <person name="Galperin M.Y."/>
            <person name="Jogler C."/>
        </authorList>
    </citation>
    <scope>NUCLEOTIDE SEQUENCE [LARGE SCALE GENOMIC DNA]</scope>
    <source>
        <strain evidence="3 4">Pan44</strain>
    </source>
</reference>
<evidence type="ECO:0000313" key="3">
    <source>
        <dbReference type="EMBL" id="QDT53749.1"/>
    </source>
</evidence>
<keyword evidence="2" id="KW-0732">Signal</keyword>
<feature type="region of interest" description="Disordered" evidence="1">
    <location>
        <begin position="260"/>
        <end position="338"/>
    </location>
</feature>
<protein>
    <submittedName>
        <fullName evidence="3">Uncharacterized protein</fullName>
    </submittedName>
</protein>
<feature type="compositionally biased region" description="Polar residues" evidence="1">
    <location>
        <begin position="283"/>
        <end position="295"/>
    </location>
</feature>
<evidence type="ECO:0000256" key="1">
    <source>
        <dbReference type="SAM" id="MobiDB-lite"/>
    </source>
</evidence>
<dbReference type="RefSeq" id="WP_145029207.1">
    <property type="nucleotide sequence ID" value="NZ_CP036271.1"/>
</dbReference>
<organism evidence="3 4">
    <name type="scientific">Caulifigura coniformis</name>
    <dbReference type="NCBI Taxonomy" id="2527983"/>
    <lineage>
        <taxon>Bacteria</taxon>
        <taxon>Pseudomonadati</taxon>
        <taxon>Planctomycetota</taxon>
        <taxon>Planctomycetia</taxon>
        <taxon>Planctomycetales</taxon>
        <taxon>Planctomycetaceae</taxon>
        <taxon>Caulifigura</taxon>
    </lineage>
</organism>
<name>A0A517SC94_9PLAN</name>
<dbReference type="InParanoid" id="A0A517SC94"/>
<dbReference type="Proteomes" id="UP000315700">
    <property type="component" value="Chromosome"/>
</dbReference>
<accession>A0A517SC94</accession>
<keyword evidence="4" id="KW-1185">Reference proteome</keyword>
<sequence precursor="true">MLRYRTRLFAGLIAAAFTSAAQAQFWPNSGACCGQAAPAPVPLAMNPCCMPQPQVCMQAIPQTVYRDVPVTEYRPVQKSVQVPVQKVVYEDQPVTVMRQVMQTKTCDVQSVSYQNVAECKQVCVNRGYWQTTMQPVPKMAPCQYDQRPTLLGELNRLGYATRMAFTPDFIPRRDYVPNMQMVNVQQNRVVAVPTVRQVSYNVATLVPEQTTQKVARVITEMESRTVTAMEPYTTTKRMAVGVQYQYAMVDSVTGTALAPSGTMSAANPTPADGPIPRRADNPNGESFKSLSNPTPKTEAEPTLAEPKGKVAAAPAPKTGPVIHTVGWRPSRESGAVAK</sequence>
<dbReference type="EMBL" id="CP036271">
    <property type="protein sequence ID" value="QDT53749.1"/>
    <property type="molecule type" value="Genomic_DNA"/>
</dbReference>
<proteinExistence type="predicted"/>
<dbReference type="KEGG" id="ccos:Pan44_17720"/>
<feature type="compositionally biased region" description="Low complexity" evidence="1">
    <location>
        <begin position="309"/>
        <end position="321"/>
    </location>
</feature>
<gene>
    <name evidence="3" type="ORF">Pan44_17720</name>
</gene>
<evidence type="ECO:0000313" key="4">
    <source>
        <dbReference type="Proteomes" id="UP000315700"/>
    </source>
</evidence>
<feature type="chain" id="PRO_5021915587" evidence="2">
    <location>
        <begin position="24"/>
        <end position="338"/>
    </location>
</feature>